<dbReference type="OrthoDB" id="9815829at2"/>
<keyword evidence="6" id="KW-1185">Reference proteome</keyword>
<sequence length="268" mass="31588">MEFSVLISIYQREKPQYLKQALDSLYAQIVPPSEVVIVEDGPLTDGLHAVINAFSTQHPTKIVRLPHNQGLGKALREGLKHCRFPIVARMDSDDICMPRRFEKQLSIMENTKVDIVGSWIDEFSGSKRHVVSTRKVPEFQAEILRFARHRNPMNHPTVMFRKQVIEAIGSYQDLKLFEDYDLWVRALQAGATFYNLQESLLWFRLSPEAFQRRGGLNYIKKEIRFQRRLHRYGFIGLWNMLQNIFIRSIIRLLPNKIRKYIYIFSIHR</sequence>
<dbReference type="RefSeq" id="WP_008565254.1">
    <property type="nucleotide sequence ID" value="NZ_JH594503.1"/>
</dbReference>
<dbReference type="Pfam" id="PF00535">
    <property type="entry name" value="Glycos_transf_2"/>
    <property type="match status" value="1"/>
</dbReference>
<dbReference type="STRING" id="999422.HMPREF9944_01312"/>
<evidence type="ECO:0000256" key="2">
    <source>
        <dbReference type="ARBA" id="ARBA00022676"/>
    </source>
</evidence>
<dbReference type="PANTHER" id="PTHR43685">
    <property type="entry name" value="GLYCOSYLTRANSFERASE"/>
    <property type="match status" value="1"/>
</dbReference>
<evidence type="ECO:0000256" key="1">
    <source>
        <dbReference type="ARBA" id="ARBA00006739"/>
    </source>
</evidence>
<gene>
    <name evidence="5" type="ORF">HMPREF9944_01312</name>
</gene>
<keyword evidence="3" id="KW-0808">Transferase</keyword>
<protein>
    <recommendedName>
        <fullName evidence="4">Glycosyltransferase 2-like domain-containing protein</fullName>
    </recommendedName>
</protein>
<dbReference type="EMBL" id="AGEK01000025">
    <property type="protein sequence ID" value="EHO70693.1"/>
    <property type="molecule type" value="Genomic_DNA"/>
</dbReference>
<dbReference type="PANTHER" id="PTHR43685:SF5">
    <property type="entry name" value="GLYCOSYLTRANSFERASE EPSE-RELATED"/>
    <property type="match status" value="1"/>
</dbReference>
<evidence type="ECO:0000259" key="4">
    <source>
        <dbReference type="Pfam" id="PF00535"/>
    </source>
</evidence>
<evidence type="ECO:0000313" key="5">
    <source>
        <dbReference type="EMBL" id="EHO70693.1"/>
    </source>
</evidence>
<dbReference type="Proteomes" id="UP000003167">
    <property type="component" value="Unassembled WGS sequence"/>
</dbReference>
<feature type="domain" description="Glycosyltransferase 2-like" evidence="4">
    <location>
        <begin position="4"/>
        <end position="165"/>
    </location>
</feature>
<dbReference type="PATRIC" id="fig|999422.3.peg.1360"/>
<reference evidence="5 6" key="1">
    <citation type="submission" date="2011-12" db="EMBL/GenBank/DDBJ databases">
        <title>The Genome Sequence of Prevotella maculosa OT 289.</title>
        <authorList>
            <consortium name="The Broad Institute Genome Sequencing Platform"/>
            <person name="Earl A."/>
            <person name="Ward D."/>
            <person name="Feldgarden M."/>
            <person name="Gevers D."/>
            <person name="Izard J."/>
            <person name="Blanton J.M."/>
            <person name="Mathney J."/>
            <person name="Tanner A.C."/>
            <person name="Dewhirst F.E."/>
            <person name="Young S.K."/>
            <person name="Zeng Q."/>
            <person name="Gargeya S."/>
            <person name="Fitzgerald M."/>
            <person name="Haas B."/>
            <person name="Abouelleil A."/>
            <person name="Alvarado L."/>
            <person name="Arachchi H.M."/>
            <person name="Berlin A."/>
            <person name="Chapman S.B."/>
            <person name="Gearin G."/>
            <person name="Goldberg J."/>
            <person name="Griggs A."/>
            <person name="Gujja S."/>
            <person name="Hansen M."/>
            <person name="Heiman D."/>
            <person name="Howarth C."/>
            <person name="Larimer J."/>
            <person name="Lui A."/>
            <person name="MacDonald P.J.P."/>
            <person name="McCowen C."/>
            <person name="Montmayeur A."/>
            <person name="Murphy C."/>
            <person name="Neiman D."/>
            <person name="Pearson M."/>
            <person name="Priest M."/>
            <person name="Roberts A."/>
            <person name="Saif S."/>
            <person name="Shea T."/>
            <person name="Sisk P."/>
            <person name="Stolte C."/>
            <person name="Sykes S."/>
            <person name="Wortman J."/>
            <person name="Nusbaum C."/>
            <person name="Birren B."/>
        </authorList>
    </citation>
    <scope>NUCLEOTIDE SEQUENCE [LARGE SCALE GENOMIC DNA]</scope>
    <source>
        <strain evidence="5 6">OT 289</strain>
    </source>
</reference>
<proteinExistence type="inferred from homology"/>
<dbReference type="InterPro" id="IPR029044">
    <property type="entry name" value="Nucleotide-diphossugar_trans"/>
</dbReference>
<dbReference type="AlphaFoldDB" id="H1HMH5"/>
<comment type="caution">
    <text evidence="5">The sequence shown here is derived from an EMBL/GenBank/DDBJ whole genome shotgun (WGS) entry which is preliminary data.</text>
</comment>
<dbReference type="HOGENOM" id="CLU_025996_0_9_10"/>
<dbReference type="SUPFAM" id="SSF53448">
    <property type="entry name" value="Nucleotide-diphospho-sugar transferases"/>
    <property type="match status" value="1"/>
</dbReference>
<keyword evidence="2" id="KW-0328">Glycosyltransferase</keyword>
<dbReference type="Gene3D" id="3.90.550.10">
    <property type="entry name" value="Spore Coat Polysaccharide Biosynthesis Protein SpsA, Chain A"/>
    <property type="match status" value="1"/>
</dbReference>
<evidence type="ECO:0000256" key="3">
    <source>
        <dbReference type="ARBA" id="ARBA00022679"/>
    </source>
</evidence>
<name>H1HMH5_9BACT</name>
<organism evidence="5 6">
    <name type="scientific">Segatella maculosa OT 289</name>
    <dbReference type="NCBI Taxonomy" id="999422"/>
    <lineage>
        <taxon>Bacteria</taxon>
        <taxon>Pseudomonadati</taxon>
        <taxon>Bacteroidota</taxon>
        <taxon>Bacteroidia</taxon>
        <taxon>Bacteroidales</taxon>
        <taxon>Prevotellaceae</taxon>
        <taxon>Segatella</taxon>
    </lineage>
</organism>
<dbReference type="InterPro" id="IPR001173">
    <property type="entry name" value="Glyco_trans_2-like"/>
</dbReference>
<accession>H1HMH5</accession>
<dbReference type="InterPro" id="IPR050834">
    <property type="entry name" value="Glycosyltransf_2"/>
</dbReference>
<evidence type="ECO:0000313" key="6">
    <source>
        <dbReference type="Proteomes" id="UP000003167"/>
    </source>
</evidence>
<dbReference type="GO" id="GO:0016757">
    <property type="term" value="F:glycosyltransferase activity"/>
    <property type="evidence" value="ECO:0007669"/>
    <property type="project" value="UniProtKB-KW"/>
</dbReference>
<comment type="similarity">
    <text evidence="1">Belongs to the glycosyltransferase 2 family.</text>
</comment>